<reference evidence="11" key="1">
    <citation type="submission" date="2022-11" db="EMBL/GenBank/DDBJ databases">
        <title>Parathalassolutuus dongxingensis gen. nov., sp. nov., a novel member of family Oceanospirillaceae isolated from a coastal shrimp pond in Guangxi, China.</title>
        <authorList>
            <person name="Chen H."/>
        </authorList>
    </citation>
    <scope>NUCLEOTIDE SEQUENCE</scope>
    <source>
        <strain evidence="11">G-43</strain>
    </source>
</reference>
<comment type="pathway">
    <text evidence="9">Metabolic intermediate biosynthesis; acetyl-CoA biosynthesis; acetyl-CoA from acetate: step 1/2.</text>
</comment>
<proteinExistence type="inferred from homology"/>
<keyword evidence="8 9" id="KW-0460">Magnesium</keyword>
<gene>
    <name evidence="9" type="primary">ackA</name>
    <name evidence="11" type="ORF">OUO13_01020</name>
</gene>
<feature type="binding site" evidence="9">
    <location>
        <position position="9"/>
    </location>
    <ligand>
        <name>Mg(2+)</name>
        <dbReference type="ChEBI" id="CHEBI:18420"/>
    </ligand>
</feature>
<keyword evidence="3 9" id="KW-0808">Transferase</keyword>
<keyword evidence="12" id="KW-1185">Reference proteome</keyword>
<protein>
    <recommendedName>
        <fullName evidence="9">Acetate kinase</fullName>
        <ecNumber evidence="9">2.7.2.1</ecNumber>
    </recommendedName>
    <alternativeName>
        <fullName evidence="9">Acetokinase</fullName>
    </alternativeName>
</protein>
<dbReference type="GO" id="GO:0005524">
    <property type="term" value="F:ATP binding"/>
    <property type="evidence" value="ECO:0007669"/>
    <property type="project" value="UniProtKB-KW"/>
</dbReference>
<dbReference type="PANTHER" id="PTHR21060">
    <property type="entry name" value="ACETATE KINASE"/>
    <property type="match status" value="1"/>
</dbReference>
<accession>A0A9X3EA76</accession>
<keyword evidence="4 9" id="KW-0479">Metal-binding</keyword>
<feature type="site" description="Transition state stabilizer" evidence="9">
    <location>
        <position position="236"/>
    </location>
</feature>
<dbReference type="Pfam" id="PF00871">
    <property type="entry name" value="Acetate_kinase"/>
    <property type="match status" value="1"/>
</dbReference>
<keyword evidence="6 9" id="KW-0418">Kinase</keyword>
<feature type="active site" description="Proton donor/acceptor" evidence="9">
    <location>
        <position position="143"/>
    </location>
</feature>
<dbReference type="GO" id="GO:0006083">
    <property type="term" value="P:acetate metabolic process"/>
    <property type="evidence" value="ECO:0007669"/>
    <property type="project" value="TreeGrafter"/>
</dbReference>
<feature type="site" description="Transition state stabilizer" evidence="9">
    <location>
        <position position="175"/>
    </location>
</feature>
<dbReference type="EMBL" id="JAPNOA010000005">
    <property type="protein sequence ID" value="MCY0963767.1"/>
    <property type="molecule type" value="Genomic_DNA"/>
</dbReference>
<evidence type="ECO:0000256" key="5">
    <source>
        <dbReference type="ARBA" id="ARBA00022741"/>
    </source>
</evidence>
<dbReference type="AlphaFoldDB" id="A0A9X3EA76"/>
<dbReference type="EC" id="2.7.2.1" evidence="9"/>
<dbReference type="GO" id="GO:0008776">
    <property type="term" value="F:acetate kinase activity"/>
    <property type="evidence" value="ECO:0007669"/>
    <property type="project" value="UniProtKB-UniRule"/>
</dbReference>
<name>A0A9X3EA76_9GAMM</name>
<dbReference type="PROSITE" id="PS01076">
    <property type="entry name" value="ACETATE_KINASE_2"/>
    <property type="match status" value="1"/>
</dbReference>
<dbReference type="CDD" id="cd24010">
    <property type="entry name" value="ASKHA_NBD_AcK_PK"/>
    <property type="match status" value="1"/>
</dbReference>
<comment type="similarity">
    <text evidence="1 9 10">Belongs to the acetokinase family.</text>
</comment>
<comment type="cofactor">
    <cofactor evidence="9">
        <name>Mg(2+)</name>
        <dbReference type="ChEBI" id="CHEBI:18420"/>
    </cofactor>
    <cofactor evidence="9">
        <name>Mn(2+)</name>
        <dbReference type="ChEBI" id="CHEBI:29035"/>
    </cofactor>
    <text evidence="9">Mg(2+). Can also accept Mn(2+).</text>
</comment>
<dbReference type="HAMAP" id="MF_00020">
    <property type="entry name" value="Acetate_kinase"/>
    <property type="match status" value="1"/>
</dbReference>
<dbReference type="InterPro" id="IPR023865">
    <property type="entry name" value="Aliphatic_acid_kinase_CS"/>
</dbReference>
<comment type="function">
    <text evidence="9">Catalyzes the formation of acetyl phosphate from acetate and ATP. Can also catalyze the reverse reaction.</text>
</comment>
<dbReference type="GO" id="GO:0000287">
    <property type="term" value="F:magnesium ion binding"/>
    <property type="evidence" value="ECO:0007669"/>
    <property type="project" value="UniProtKB-UniRule"/>
</dbReference>
<dbReference type="PRINTS" id="PR00471">
    <property type="entry name" value="ACETATEKNASE"/>
</dbReference>
<keyword evidence="5 9" id="KW-0547">Nucleotide-binding</keyword>
<dbReference type="RefSeq" id="WP_283171986.1">
    <property type="nucleotide sequence ID" value="NZ_JAPNOA010000005.1"/>
</dbReference>
<evidence type="ECO:0000256" key="9">
    <source>
        <dbReference type="HAMAP-Rule" id="MF_00020"/>
    </source>
</evidence>
<feature type="binding site" evidence="9">
    <location>
        <position position="86"/>
    </location>
    <ligand>
        <name>substrate</name>
    </ligand>
</feature>
<comment type="catalytic activity">
    <reaction evidence="9">
        <text>acetate + ATP = acetyl phosphate + ADP</text>
        <dbReference type="Rhea" id="RHEA:11352"/>
        <dbReference type="ChEBI" id="CHEBI:22191"/>
        <dbReference type="ChEBI" id="CHEBI:30089"/>
        <dbReference type="ChEBI" id="CHEBI:30616"/>
        <dbReference type="ChEBI" id="CHEBI:456216"/>
        <dbReference type="EC" id="2.7.2.1"/>
    </reaction>
</comment>
<dbReference type="PANTHER" id="PTHR21060:SF21">
    <property type="entry name" value="ACETATE KINASE"/>
    <property type="match status" value="1"/>
</dbReference>
<organism evidence="11 12">
    <name type="scientific">Parathalassolituus penaei</name>
    <dbReference type="NCBI Taxonomy" id="2997323"/>
    <lineage>
        <taxon>Bacteria</taxon>
        <taxon>Pseudomonadati</taxon>
        <taxon>Pseudomonadota</taxon>
        <taxon>Gammaproteobacteria</taxon>
        <taxon>Oceanospirillales</taxon>
        <taxon>Oceanospirillaceae</taxon>
        <taxon>Parathalassolituus</taxon>
    </lineage>
</organism>
<evidence type="ECO:0000313" key="11">
    <source>
        <dbReference type="EMBL" id="MCY0963767.1"/>
    </source>
</evidence>
<dbReference type="GO" id="GO:0005829">
    <property type="term" value="C:cytosol"/>
    <property type="evidence" value="ECO:0007669"/>
    <property type="project" value="TreeGrafter"/>
</dbReference>
<dbReference type="GO" id="GO:0006085">
    <property type="term" value="P:acetyl-CoA biosynthetic process"/>
    <property type="evidence" value="ECO:0007669"/>
    <property type="project" value="UniProtKB-UniRule"/>
</dbReference>
<evidence type="ECO:0000256" key="7">
    <source>
        <dbReference type="ARBA" id="ARBA00022840"/>
    </source>
</evidence>
<dbReference type="InterPro" id="IPR000890">
    <property type="entry name" value="Aliphatic_acid_kin_short-chain"/>
</dbReference>
<dbReference type="InterPro" id="IPR004372">
    <property type="entry name" value="Ac/propionate_kinase"/>
</dbReference>
<evidence type="ECO:0000256" key="4">
    <source>
        <dbReference type="ARBA" id="ARBA00022723"/>
    </source>
</evidence>
<dbReference type="PIRSF" id="PIRSF000722">
    <property type="entry name" value="Acetate_prop_kin"/>
    <property type="match status" value="1"/>
</dbReference>
<keyword evidence="2 9" id="KW-0963">Cytoplasm</keyword>
<dbReference type="Gene3D" id="3.30.420.40">
    <property type="match status" value="2"/>
</dbReference>
<evidence type="ECO:0000256" key="8">
    <source>
        <dbReference type="ARBA" id="ARBA00022842"/>
    </source>
</evidence>
<feature type="binding site" evidence="9">
    <location>
        <begin position="326"/>
        <end position="330"/>
    </location>
    <ligand>
        <name>ATP</name>
        <dbReference type="ChEBI" id="CHEBI:30616"/>
    </ligand>
</feature>
<dbReference type="SUPFAM" id="SSF53067">
    <property type="entry name" value="Actin-like ATPase domain"/>
    <property type="match status" value="2"/>
</dbReference>
<evidence type="ECO:0000256" key="10">
    <source>
        <dbReference type="RuleBase" id="RU003835"/>
    </source>
</evidence>
<comment type="caution">
    <text evidence="11">The sequence shown here is derived from an EMBL/GenBank/DDBJ whole genome shotgun (WGS) entry which is preliminary data.</text>
</comment>
<keyword evidence="7 9" id="KW-0067">ATP-binding</keyword>
<evidence type="ECO:0000256" key="2">
    <source>
        <dbReference type="ARBA" id="ARBA00022490"/>
    </source>
</evidence>
<dbReference type="NCBIfam" id="TIGR00016">
    <property type="entry name" value="ackA"/>
    <property type="match status" value="1"/>
</dbReference>
<comment type="subcellular location">
    <subcellularLocation>
        <location evidence="9">Cytoplasm</location>
    </subcellularLocation>
</comment>
<feature type="binding site" evidence="9">
    <location>
        <begin position="203"/>
        <end position="207"/>
    </location>
    <ligand>
        <name>ATP</name>
        <dbReference type="ChEBI" id="CHEBI:30616"/>
    </ligand>
</feature>
<comment type="subunit">
    <text evidence="9">Homodimer.</text>
</comment>
<feature type="binding site" evidence="9">
    <location>
        <position position="16"/>
    </location>
    <ligand>
        <name>ATP</name>
        <dbReference type="ChEBI" id="CHEBI:30616"/>
    </ligand>
</feature>
<feature type="binding site" evidence="9">
    <location>
        <begin position="278"/>
        <end position="280"/>
    </location>
    <ligand>
        <name>ATP</name>
        <dbReference type="ChEBI" id="CHEBI:30616"/>
    </ligand>
</feature>
<feature type="binding site" evidence="9">
    <location>
        <position position="379"/>
    </location>
    <ligand>
        <name>Mg(2+)</name>
        <dbReference type="ChEBI" id="CHEBI:18420"/>
    </ligand>
</feature>
<dbReference type="InterPro" id="IPR043129">
    <property type="entry name" value="ATPase_NBD"/>
</dbReference>
<sequence length="398" mass="43575">MAEPVLVINCGSSSIKFGLFARAELDTPMLTALAERLGEEFPHLIIHGDPELRKDLPAGADHRTALQAFMDAAAHVLHDLQGIGHRVVHGGELFHDSVLLNDNAIEQLESLSSLAPLHNPRNLLGIRLTHELFPDTPQVAVFDTSFHQTMDPQVYLYAVPYQWYEQSDVRRYGFHGTSYRYVAAETARRLQKPLSDCNLLITHLGNGCSACAIRAGRSVDTSMGLTPMDGLVMGSRSGSVDPGLADHMHRHDGLDYQQVMTDLNQHSGLLGLSGISNDMRSLLEAEAAGHTEASRAINVFCFRAARELAALSCSLPSIDAVVFTGGIGEHAAVIRQRILAQWRSIRFCLSDDLNARHGDDNGRISLPGTPLVMVVPTHEESMIAQDTFRLISTGARYE</sequence>
<evidence type="ECO:0000256" key="3">
    <source>
        <dbReference type="ARBA" id="ARBA00022679"/>
    </source>
</evidence>
<evidence type="ECO:0000256" key="6">
    <source>
        <dbReference type="ARBA" id="ARBA00022777"/>
    </source>
</evidence>
<dbReference type="Proteomes" id="UP001150830">
    <property type="component" value="Unassembled WGS sequence"/>
</dbReference>
<evidence type="ECO:0000256" key="1">
    <source>
        <dbReference type="ARBA" id="ARBA00008748"/>
    </source>
</evidence>
<evidence type="ECO:0000313" key="12">
    <source>
        <dbReference type="Proteomes" id="UP001150830"/>
    </source>
</evidence>
<dbReference type="PROSITE" id="PS01075">
    <property type="entry name" value="ACETATE_KINASE_1"/>
    <property type="match status" value="1"/>
</dbReference>